<reference evidence="2" key="1">
    <citation type="journal article" date="2014" name="Genome Announc.">
        <title>Draft Genome Sequences of a Phylogenetically Diverse Suite of Pseudomonas syringae Strains from Multiple Source Populations.</title>
        <authorList>
            <person name="Baltrus D.A."/>
            <person name="Yourstone S."/>
            <person name="Lind A."/>
            <person name="Guilbaud C."/>
            <person name="Sands D.C."/>
            <person name="Jones C.D."/>
            <person name="Morris C.E."/>
            <person name="Dangl J.L."/>
        </authorList>
    </citation>
    <scope>NUCLEOTIDE SEQUENCE</scope>
    <source>
        <strain evidence="2">CC1417</strain>
    </source>
</reference>
<keyword evidence="1" id="KW-0732">Signal</keyword>
<dbReference type="PANTHER" id="PTHR12631">
    <property type="entry name" value="ALPHA-L-IDURONIDASE"/>
    <property type="match status" value="1"/>
</dbReference>
<evidence type="ECO:0000313" key="2">
    <source>
        <dbReference type="EMBL" id="XCN67805.1"/>
    </source>
</evidence>
<sequence length="437" mass="49521">MPKPSSPRRRRRLTVFLLGLLTSLAAWGEDPFIIGVDTQLMNDEDAAPNALDLLERAGVNSVRDSAYWTHVEPRRGFLRIDPAWHAYLRSAQKHRLRPLLMLGYGSPFYENHAKPRHPAVRQAFGNYVSFVAQELTDSVDLYEIWNEWDRENPIDAWAAKDYSNLIEETVARIRRQKQPVTVLAGAVSSLGMDLGFADRLVQNGLLNQVDGLSLHPFVHCRQEQHHTPERWIAWLRWIDADLRALATRPVPLYLTGMGWPTGSGKCSVSERTQAAFLARSFFLARTLPDIKGVWWYGLMDSGADPHDPQQNFGLLRKDLSLKPAYETLKAISKTLIEYQYDAERSQETDSTYLLRFSRGPEQILVAWTTGVPRLTHVEASSVQRGNVQIIDSGQPEKGQFETDTPWTCNDARCSAQISIDEFPKIISLGIKPALFAQ</sequence>
<dbReference type="InterPro" id="IPR051923">
    <property type="entry name" value="Glycosyl_Hydrolase_39"/>
</dbReference>
<evidence type="ECO:0000256" key="1">
    <source>
        <dbReference type="SAM" id="SignalP"/>
    </source>
</evidence>
<accession>A0AAU8LHT4</accession>
<reference evidence="2" key="2">
    <citation type="submission" date="2024-07" db="EMBL/GenBank/DDBJ databases">
        <title>A complete genome sequence for Pseudomonas syringae CC1417.</title>
        <authorList>
            <person name="Baltrus D.A."/>
        </authorList>
    </citation>
    <scope>NUCLEOTIDE SEQUENCE</scope>
    <source>
        <strain evidence="2">CC1417</strain>
    </source>
</reference>
<proteinExistence type="predicted"/>
<dbReference type="RefSeq" id="WP_024696023.1">
    <property type="nucleotide sequence ID" value="NZ_CP159362.1"/>
</dbReference>
<feature type="chain" id="PRO_5043773157" evidence="1">
    <location>
        <begin position="29"/>
        <end position="437"/>
    </location>
</feature>
<dbReference type="EMBL" id="CP159362">
    <property type="protein sequence ID" value="XCN67805.1"/>
    <property type="molecule type" value="Genomic_DNA"/>
</dbReference>
<dbReference type="Gene3D" id="3.20.20.80">
    <property type="entry name" value="Glycosidases"/>
    <property type="match status" value="1"/>
</dbReference>
<dbReference type="SUPFAM" id="SSF51445">
    <property type="entry name" value="(Trans)glycosidases"/>
    <property type="match status" value="1"/>
</dbReference>
<feature type="signal peptide" evidence="1">
    <location>
        <begin position="1"/>
        <end position="28"/>
    </location>
</feature>
<name>A0AAU8LHT4_PSESX</name>
<dbReference type="AlphaFoldDB" id="A0AAU8LHT4"/>
<protein>
    <submittedName>
        <fullName evidence="2">Uncharacterized protein</fullName>
    </submittedName>
</protein>
<organism evidence="2">
    <name type="scientific">Pseudomonas syringae CC1417</name>
    <dbReference type="NCBI Taxonomy" id="1357272"/>
    <lineage>
        <taxon>Bacteria</taxon>
        <taxon>Pseudomonadati</taxon>
        <taxon>Pseudomonadota</taxon>
        <taxon>Gammaproteobacteria</taxon>
        <taxon>Pseudomonadales</taxon>
        <taxon>Pseudomonadaceae</taxon>
        <taxon>Pseudomonas</taxon>
        <taxon>Pseudomonas syringae</taxon>
    </lineage>
</organism>
<dbReference type="GO" id="GO:0004553">
    <property type="term" value="F:hydrolase activity, hydrolyzing O-glycosyl compounds"/>
    <property type="evidence" value="ECO:0007669"/>
    <property type="project" value="TreeGrafter"/>
</dbReference>
<dbReference type="InterPro" id="IPR017853">
    <property type="entry name" value="GH"/>
</dbReference>
<gene>
    <name evidence="2" type="ORF">N011_00460</name>
</gene>
<dbReference type="PANTHER" id="PTHR12631:SF10">
    <property type="entry name" value="BETA-XYLOSIDASE-LIKE PROTEIN-RELATED"/>
    <property type="match status" value="1"/>
</dbReference>